<dbReference type="AlphaFoldDB" id="A0A839EJV8"/>
<dbReference type="SUPFAM" id="SSF46785">
    <property type="entry name" value="Winged helix' DNA-binding domain"/>
    <property type="match status" value="1"/>
</dbReference>
<comment type="caution">
    <text evidence="5">The sequence shown here is derived from an EMBL/GenBank/DDBJ whole genome shotgun (WGS) entry which is preliminary data.</text>
</comment>
<dbReference type="Proteomes" id="UP000549052">
    <property type="component" value="Unassembled WGS sequence"/>
</dbReference>
<dbReference type="SMART" id="SM00347">
    <property type="entry name" value="HTH_MARR"/>
    <property type="match status" value="1"/>
</dbReference>
<dbReference type="PROSITE" id="PS01117">
    <property type="entry name" value="HTH_MARR_1"/>
    <property type="match status" value="1"/>
</dbReference>
<dbReference type="PRINTS" id="PR00598">
    <property type="entry name" value="HTHMARR"/>
</dbReference>
<protein>
    <submittedName>
        <fullName evidence="5">DNA-binding MarR family transcriptional regulator</fullName>
    </submittedName>
</protein>
<feature type="domain" description="HTH marR-type" evidence="4">
    <location>
        <begin position="1"/>
        <end position="89"/>
    </location>
</feature>
<evidence type="ECO:0000256" key="1">
    <source>
        <dbReference type="ARBA" id="ARBA00023015"/>
    </source>
</evidence>
<accession>A0A839EJV8</accession>
<keyword evidence="3" id="KW-0804">Transcription</keyword>
<dbReference type="Pfam" id="PF01047">
    <property type="entry name" value="MarR"/>
    <property type="match status" value="1"/>
</dbReference>
<keyword evidence="2 5" id="KW-0238">DNA-binding</keyword>
<dbReference type="PROSITE" id="PS50995">
    <property type="entry name" value="HTH_MARR_2"/>
    <property type="match status" value="1"/>
</dbReference>
<dbReference type="InterPro" id="IPR036390">
    <property type="entry name" value="WH_DNA-bd_sf"/>
</dbReference>
<gene>
    <name evidence="5" type="ORF">FHW16_002807</name>
</gene>
<dbReference type="InterPro" id="IPR036388">
    <property type="entry name" value="WH-like_DNA-bd_sf"/>
</dbReference>
<evidence type="ECO:0000313" key="6">
    <source>
        <dbReference type="Proteomes" id="UP000549052"/>
    </source>
</evidence>
<reference evidence="5 6" key="1">
    <citation type="submission" date="2020-07" db="EMBL/GenBank/DDBJ databases">
        <title>Genomic Encyclopedia of Type Strains, Phase IV (KMG-V): Genome sequencing to study the core and pangenomes of soil and plant-associated prokaryotes.</title>
        <authorList>
            <person name="Whitman W."/>
        </authorList>
    </citation>
    <scope>NUCLEOTIDE SEQUENCE [LARGE SCALE GENOMIC DNA]</scope>
    <source>
        <strain evidence="5 6">AN3</strain>
    </source>
</reference>
<evidence type="ECO:0000256" key="3">
    <source>
        <dbReference type="ARBA" id="ARBA00023163"/>
    </source>
</evidence>
<evidence type="ECO:0000313" key="5">
    <source>
        <dbReference type="EMBL" id="MBA8879089.1"/>
    </source>
</evidence>
<dbReference type="InterPro" id="IPR023187">
    <property type="entry name" value="Tscrpt_reg_MarR-type_CS"/>
</dbReference>
<dbReference type="PANTHER" id="PTHR42756:SF1">
    <property type="entry name" value="TRANSCRIPTIONAL REPRESSOR OF EMRAB OPERON"/>
    <property type="match status" value="1"/>
</dbReference>
<evidence type="ECO:0000256" key="2">
    <source>
        <dbReference type="ARBA" id="ARBA00023125"/>
    </source>
</evidence>
<keyword evidence="1" id="KW-0805">Transcription regulation</keyword>
<sequence length="105" mass="11520">MRQNNLATYVGIEGPSLVRLLDQLEAGDFVIRKADKVDRRAKTLWLTKKGEQTAAMLENILVGLRGEILADVSEEDLTAALRVLSAFDRAGHTMIPSVGEIETTP</sequence>
<proteinExistence type="predicted"/>
<dbReference type="InterPro" id="IPR000835">
    <property type="entry name" value="HTH_MarR-typ"/>
</dbReference>
<name>A0A839EJV8_9HYPH</name>
<dbReference type="Gene3D" id="1.10.10.10">
    <property type="entry name" value="Winged helix-like DNA-binding domain superfamily/Winged helix DNA-binding domain"/>
    <property type="match status" value="1"/>
</dbReference>
<evidence type="ECO:0000259" key="4">
    <source>
        <dbReference type="PROSITE" id="PS50995"/>
    </source>
</evidence>
<dbReference type="GO" id="GO:0003677">
    <property type="term" value="F:DNA binding"/>
    <property type="evidence" value="ECO:0007669"/>
    <property type="project" value="UniProtKB-KW"/>
</dbReference>
<keyword evidence="6" id="KW-1185">Reference proteome</keyword>
<dbReference type="EMBL" id="JACGXN010000003">
    <property type="protein sequence ID" value="MBA8879089.1"/>
    <property type="molecule type" value="Genomic_DNA"/>
</dbReference>
<dbReference type="PANTHER" id="PTHR42756">
    <property type="entry name" value="TRANSCRIPTIONAL REGULATOR, MARR"/>
    <property type="match status" value="1"/>
</dbReference>
<organism evidence="5 6">
    <name type="scientific">Phyllobacterium myrsinacearum</name>
    <dbReference type="NCBI Taxonomy" id="28101"/>
    <lineage>
        <taxon>Bacteria</taxon>
        <taxon>Pseudomonadati</taxon>
        <taxon>Pseudomonadota</taxon>
        <taxon>Alphaproteobacteria</taxon>
        <taxon>Hyphomicrobiales</taxon>
        <taxon>Phyllobacteriaceae</taxon>
        <taxon>Phyllobacterium</taxon>
    </lineage>
</organism>
<dbReference type="GO" id="GO:0003700">
    <property type="term" value="F:DNA-binding transcription factor activity"/>
    <property type="evidence" value="ECO:0007669"/>
    <property type="project" value="InterPro"/>
</dbReference>